<evidence type="ECO:0000256" key="12">
    <source>
        <dbReference type="SAM" id="Phobius"/>
    </source>
</evidence>
<dbReference type="PANTHER" id="PTHR48063:SF112">
    <property type="entry name" value="RECEPTOR LIKE PROTEIN 30-LIKE"/>
    <property type="match status" value="1"/>
</dbReference>
<gene>
    <name evidence="13" type="ORF">RIF29_21076</name>
</gene>
<sequence length="397" mass="44495">MIPLGKTGSSIMPKLRVLNLSYNYLNGSLPKNIGRIMPSLGDLLLGNNLINGLIPNSLCQNHLIHLDLSNNKLSGEIPNCWSYSQFLKEINLSSNKLSGVLPSSFGYLSSLFWLHLNNNNLQGQLPKIVSKELLILDLGENPLSGSIPSWTKQTFPSLQILRLRQNKLNGNIPSQLCQLATLKILDLSRNNLEGSIPWCIGNLTGMTLNNSLDKANTKLPPYLSHVAAEIRAPPPAEPEWSKEDVKQVTKGREDDYIKILKLVVNMDLSENKLVGPIPQGNQFSTYDSSVYANNPYLCGHELPNKCPGDDSSEVLRNKGYEDKDGKKEKLEKLFFYFVVAVGFATGFWGVFAVLLLNKSWRHVYFRWVEDVADDIYVAVVIKVAKLKKWMIRNRDDG</sequence>
<evidence type="ECO:0000313" key="14">
    <source>
        <dbReference type="Proteomes" id="UP001372338"/>
    </source>
</evidence>
<dbReference type="EMBL" id="JAYWIO010000004">
    <property type="protein sequence ID" value="KAK7268378.1"/>
    <property type="molecule type" value="Genomic_DNA"/>
</dbReference>
<evidence type="ECO:0000256" key="1">
    <source>
        <dbReference type="ARBA" id="ARBA00004251"/>
    </source>
</evidence>
<keyword evidence="4" id="KW-0433">Leucine-rich repeat</keyword>
<keyword evidence="10" id="KW-0675">Receptor</keyword>
<keyword evidence="8 12" id="KW-1133">Transmembrane helix</keyword>
<keyword evidence="5 12" id="KW-0812">Transmembrane</keyword>
<dbReference type="FunFam" id="3.80.10.10:FF:000041">
    <property type="entry name" value="LRR receptor-like serine/threonine-protein kinase ERECTA"/>
    <property type="match status" value="1"/>
</dbReference>
<dbReference type="AlphaFoldDB" id="A0AAN9F6N8"/>
<comment type="similarity">
    <text evidence="2">Belongs to the RLP family.</text>
</comment>
<dbReference type="GO" id="GO:0005886">
    <property type="term" value="C:plasma membrane"/>
    <property type="evidence" value="ECO:0007669"/>
    <property type="project" value="UniProtKB-SubCell"/>
</dbReference>
<keyword evidence="14" id="KW-1185">Reference proteome</keyword>
<evidence type="ECO:0000256" key="6">
    <source>
        <dbReference type="ARBA" id="ARBA00022729"/>
    </source>
</evidence>
<name>A0AAN9F6N8_CROPI</name>
<evidence type="ECO:0000313" key="13">
    <source>
        <dbReference type="EMBL" id="KAK7268378.1"/>
    </source>
</evidence>
<dbReference type="InterPro" id="IPR001611">
    <property type="entry name" value="Leu-rich_rpt"/>
</dbReference>
<dbReference type="PANTHER" id="PTHR48063">
    <property type="entry name" value="LRR RECEPTOR-LIKE KINASE"/>
    <property type="match status" value="1"/>
</dbReference>
<accession>A0AAN9F6N8</accession>
<dbReference type="InterPro" id="IPR032675">
    <property type="entry name" value="LRR_dom_sf"/>
</dbReference>
<keyword evidence="6" id="KW-0732">Signal</keyword>
<keyword evidence="7" id="KW-0677">Repeat</keyword>
<evidence type="ECO:0000256" key="5">
    <source>
        <dbReference type="ARBA" id="ARBA00022692"/>
    </source>
</evidence>
<evidence type="ECO:0000256" key="8">
    <source>
        <dbReference type="ARBA" id="ARBA00022989"/>
    </source>
</evidence>
<dbReference type="SUPFAM" id="SSF52058">
    <property type="entry name" value="L domain-like"/>
    <property type="match status" value="1"/>
</dbReference>
<proteinExistence type="inferred from homology"/>
<keyword evidence="11" id="KW-0325">Glycoprotein</keyword>
<feature type="transmembrane region" description="Helical" evidence="12">
    <location>
        <begin position="333"/>
        <end position="356"/>
    </location>
</feature>
<dbReference type="InterPro" id="IPR003591">
    <property type="entry name" value="Leu-rich_rpt_typical-subtyp"/>
</dbReference>
<evidence type="ECO:0000256" key="4">
    <source>
        <dbReference type="ARBA" id="ARBA00022614"/>
    </source>
</evidence>
<keyword evidence="3" id="KW-1003">Cell membrane</keyword>
<organism evidence="13 14">
    <name type="scientific">Crotalaria pallida</name>
    <name type="common">Smooth rattlebox</name>
    <name type="synonym">Crotalaria striata</name>
    <dbReference type="NCBI Taxonomy" id="3830"/>
    <lineage>
        <taxon>Eukaryota</taxon>
        <taxon>Viridiplantae</taxon>
        <taxon>Streptophyta</taxon>
        <taxon>Embryophyta</taxon>
        <taxon>Tracheophyta</taxon>
        <taxon>Spermatophyta</taxon>
        <taxon>Magnoliopsida</taxon>
        <taxon>eudicotyledons</taxon>
        <taxon>Gunneridae</taxon>
        <taxon>Pentapetalae</taxon>
        <taxon>rosids</taxon>
        <taxon>fabids</taxon>
        <taxon>Fabales</taxon>
        <taxon>Fabaceae</taxon>
        <taxon>Papilionoideae</taxon>
        <taxon>50 kb inversion clade</taxon>
        <taxon>genistoids sensu lato</taxon>
        <taxon>core genistoids</taxon>
        <taxon>Crotalarieae</taxon>
        <taxon>Crotalaria</taxon>
    </lineage>
</organism>
<evidence type="ECO:0000256" key="7">
    <source>
        <dbReference type="ARBA" id="ARBA00022737"/>
    </source>
</evidence>
<protein>
    <submittedName>
        <fullName evidence="13">Uncharacterized protein</fullName>
    </submittedName>
</protein>
<dbReference type="SMART" id="SM00369">
    <property type="entry name" value="LRR_TYP"/>
    <property type="match status" value="5"/>
</dbReference>
<dbReference type="InterPro" id="IPR046956">
    <property type="entry name" value="RLP23-like"/>
</dbReference>
<evidence type="ECO:0000256" key="3">
    <source>
        <dbReference type="ARBA" id="ARBA00022475"/>
    </source>
</evidence>
<reference evidence="13 14" key="1">
    <citation type="submission" date="2024-01" db="EMBL/GenBank/DDBJ databases">
        <title>The genomes of 5 underutilized Papilionoideae crops provide insights into root nodulation and disease resistanc.</title>
        <authorList>
            <person name="Yuan L."/>
        </authorList>
    </citation>
    <scope>NUCLEOTIDE SEQUENCE [LARGE SCALE GENOMIC DNA]</scope>
    <source>
        <strain evidence="13">ZHUSHIDOU_FW_LH</strain>
        <tissue evidence="13">Leaf</tissue>
    </source>
</reference>
<evidence type="ECO:0000256" key="11">
    <source>
        <dbReference type="ARBA" id="ARBA00023180"/>
    </source>
</evidence>
<keyword evidence="9 12" id="KW-0472">Membrane</keyword>
<comment type="caution">
    <text evidence="13">The sequence shown here is derived from an EMBL/GenBank/DDBJ whole genome shotgun (WGS) entry which is preliminary data.</text>
</comment>
<dbReference type="Gene3D" id="3.80.10.10">
    <property type="entry name" value="Ribonuclease Inhibitor"/>
    <property type="match status" value="2"/>
</dbReference>
<dbReference type="PRINTS" id="PR00019">
    <property type="entry name" value="LEURICHRPT"/>
</dbReference>
<dbReference type="Pfam" id="PF00560">
    <property type="entry name" value="LRR_1"/>
    <property type="match status" value="5"/>
</dbReference>
<dbReference type="Proteomes" id="UP001372338">
    <property type="component" value="Unassembled WGS sequence"/>
</dbReference>
<evidence type="ECO:0000256" key="9">
    <source>
        <dbReference type="ARBA" id="ARBA00023136"/>
    </source>
</evidence>
<comment type="subcellular location">
    <subcellularLocation>
        <location evidence="1">Cell membrane</location>
        <topology evidence="1">Single-pass type I membrane protein</topology>
    </subcellularLocation>
</comment>
<evidence type="ECO:0000256" key="10">
    <source>
        <dbReference type="ARBA" id="ARBA00023170"/>
    </source>
</evidence>
<evidence type="ECO:0000256" key="2">
    <source>
        <dbReference type="ARBA" id="ARBA00009592"/>
    </source>
</evidence>